<dbReference type="InterPro" id="IPR002125">
    <property type="entry name" value="CMP_dCMP_dom"/>
</dbReference>
<feature type="active site" description="Proton donor" evidence="10">
    <location>
        <position position="68"/>
    </location>
</feature>
<evidence type="ECO:0000256" key="7">
    <source>
        <dbReference type="ARBA" id="ARBA00022833"/>
    </source>
</evidence>
<comment type="cofactor">
    <cofactor evidence="1 11 12">
        <name>Zn(2+)</name>
        <dbReference type="ChEBI" id="CHEBI:29105"/>
    </cofactor>
</comment>
<evidence type="ECO:0000256" key="9">
    <source>
        <dbReference type="ARBA" id="ARBA00049558"/>
    </source>
</evidence>
<evidence type="ECO:0000256" key="12">
    <source>
        <dbReference type="RuleBase" id="RU364006"/>
    </source>
</evidence>
<comment type="catalytic activity">
    <reaction evidence="12">
        <text>2'-deoxycytidine + H2O + H(+) = 2'-deoxyuridine + NH4(+)</text>
        <dbReference type="Rhea" id="RHEA:13433"/>
        <dbReference type="ChEBI" id="CHEBI:15377"/>
        <dbReference type="ChEBI" id="CHEBI:15378"/>
        <dbReference type="ChEBI" id="CHEBI:15698"/>
        <dbReference type="ChEBI" id="CHEBI:16450"/>
        <dbReference type="ChEBI" id="CHEBI:28938"/>
        <dbReference type="EC" id="3.5.4.5"/>
    </reaction>
</comment>
<dbReference type="InterPro" id="IPR006262">
    <property type="entry name" value="Cyt_deam_tetra"/>
</dbReference>
<accession>A0AA39G133</accession>
<protein>
    <recommendedName>
        <fullName evidence="4 12">Cytidine deaminase</fullName>
        <ecNumber evidence="4 12">3.5.4.5</ecNumber>
    </recommendedName>
    <alternativeName>
        <fullName evidence="8 12">Cytidine aminohydrolase</fullName>
    </alternativeName>
</protein>
<dbReference type="InterPro" id="IPR016192">
    <property type="entry name" value="APOBEC/CMP_deaminase_Zn-bd"/>
</dbReference>
<dbReference type="PROSITE" id="PS00903">
    <property type="entry name" value="CYT_DCMP_DEAMINASES_1"/>
    <property type="match status" value="1"/>
</dbReference>
<feature type="binding site" evidence="11">
    <location>
        <position position="66"/>
    </location>
    <ligand>
        <name>Zn(2+)</name>
        <dbReference type="ChEBI" id="CHEBI:29105"/>
        <note>catalytic</note>
    </ligand>
</feature>
<evidence type="ECO:0000256" key="2">
    <source>
        <dbReference type="ARBA" id="ARBA00003949"/>
    </source>
</evidence>
<dbReference type="SUPFAM" id="SSF53927">
    <property type="entry name" value="Cytidine deaminase-like"/>
    <property type="match status" value="1"/>
</dbReference>
<dbReference type="Gene3D" id="3.40.140.10">
    <property type="entry name" value="Cytidine Deaminase, domain 2"/>
    <property type="match status" value="1"/>
</dbReference>
<keyword evidence="15" id="KW-1185">Reference proteome</keyword>
<evidence type="ECO:0000256" key="6">
    <source>
        <dbReference type="ARBA" id="ARBA00022801"/>
    </source>
</evidence>
<dbReference type="PANTHER" id="PTHR11644">
    <property type="entry name" value="CYTIDINE DEAMINASE"/>
    <property type="match status" value="1"/>
</dbReference>
<evidence type="ECO:0000256" key="4">
    <source>
        <dbReference type="ARBA" id="ARBA00012783"/>
    </source>
</evidence>
<dbReference type="GO" id="GO:0072527">
    <property type="term" value="P:pyrimidine-containing compound metabolic process"/>
    <property type="evidence" value="ECO:0007669"/>
    <property type="project" value="UniProtKB-ARBA"/>
</dbReference>
<evidence type="ECO:0000259" key="13">
    <source>
        <dbReference type="PROSITE" id="PS51747"/>
    </source>
</evidence>
<dbReference type="FunFam" id="3.40.140.10:FF:000008">
    <property type="entry name" value="Cytidine deaminase"/>
    <property type="match status" value="1"/>
</dbReference>
<dbReference type="GO" id="GO:0008270">
    <property type="term" value="F:zinc ion binding"/>
    <property type="evidence" value="ECO:0007669"/>
    <property type="project" value="UniProtKB-UniRule"/>
</dbReference>
<dbReference type="NCBIfam" id="NF004064">
    <property type="entry name" value="PRK05578.1"/>
    <property type="match status" value="1"/>
</dbReference>
<dbReference type="InterPro" id="IPR050202">
    <property type="entry name" value="Cyt/Deoxycyt_deaminase"/>
</dbReference>
<dbReference type="EMBL" id="JAQQBR010000004">
    <property type="protein sequence ID" value="KAK0179191.1"/>
    <property type="molecule type" value="Genomic_DNA"/>
</dbReference>
<dbReference type="GO" id="GO:0004126">
    <property type="term" value="F:cytidine deaminase activity"/>
    <property type="evidence" value="ECO:0007669"/>
    <property type="project" value="UniProtKB-UniRule"/>
</dbReference>
<name>A0AA39G133_MICHY</name>
<feature type="binding site" evidence="11">
    <location>
        <position position="104"/>
    </location>
    <ligand>
        <name>Zn(2+)</name>
        <dbReference type="ChEBI" id="CHEBI:29105"/>
        <note>catalytic</note>
    </ligand>
</feature>
<dbReference type="Pfam" id="PF00383">
    <property type="entry name" value="dCMP_cyt_deam_1"/>
    <property type="match status" value="1"/>
</dbReference>
<evidence type="ECO:0000256" key="8">
    <source>
        <dbReference type="ARBA" id="ARBA00032005"/>
    </source>
</evidence>
<dbReference type="CDD" id="cd01283">
    <property type="entry name" value="cytidine_deaminase"/>
    <property type="match status" value="1"/>
</dbReference>
<feature type="binding site" evidence="11">
    <location>
        <position position="101"/>
    </location>
    <ligand>
        <name>Zn(2+)</name>
        <dbReference type="ChEBI" id="CHEBI:29105"/>
        <note>catalytic</note>
    </ligand>
</feature>
<dbReference type="EC" id="3.5.4.5" evidence="4 12"/>
<keyword evidence="7 11" id="KW-0862">Zinc</keyword>
<evidence type="ECO:0000256" key="10">
    <source>
        <dbReference type="PIRSR" id="PIRSR606262-1"/>
    </source>
</evidence>
<feature type="domain" description="CMP/dCMP-type deaminase" evidence="13">
    <location>
        <begin position="14"/>
        <end position="142"/>
    </location>
</feature>
<comment type="similarity">
    <text evidence="3 12">Belongs to the cytidine and deoxycytidylate deaminase family.</text>
</comment>
<keyword evidence="6 12" id="KW-0378">Hydrolase</keyword>
<dbReference type="PANTHER" id="PTHR11644:SF2">
    <property type="entry name" value="CYTIDINE DEAMINASE"/>
    <property type="match status" value="1"/>
</dbReference>
<gene>
    <name evidence="14" type="ORF">PV327_008005</name>
</gene>
<dbReference type="InterPro" id="IPR016193">
    <property type="entry name" value="Cytidine_deaminase-like"/>
</dbReference>
<organism evidence="14 15">
    <name type="scientific">Microctonus hyperodae</name>
    <name type="common">Parasitoid wasp</name>
    <dbReference type="NCBI Taxonomy" id="165561"/>
    <lineage>
        <taxon>Eukaryota</taxon>
        <taxon>Metazoa</taxon>
        <taxon>Ecdysozoa</taxon>
        <taxon>Arthropoda</taxon>
        <taxon>Hexapoda</taxon>
        <taxon>Insecta</taxon>
        <taxon>Pterygota</taxon>
        <taxon>Neoptera</taxon>
        <taxon>Endopterygota</taxon>
        <taxon>Hymenoptera</taxon>
        <taxon>Apocrita</taxon>
        <taxon>Ichneumonoidea</taxon>
        <taxon>Braconidae</taxon>
        <taxon>Euphorinae</taxon>
        <taxon>Microctonus</taxon>
    </lineage>
</organism>
<evidence type="ECO:0000256" key="3">
    <source>
        <dbReference type="ARBA" id="ARBA00006576"/>
    </source>
</evidence>
<evidence type="ECO:0000313" key="15">
    <source>
        <dbReference type="Proteomes" id="UP001168972"/>
    </source>
</evidence>
<dbReference type="GO" id="GO:0005829">
    <property type="term" value="C:cytosol"/>
    <property type="evidence" value="ECO:0007669"/>
    <property type="project" value="TreeGrafter"/>
</dbReference>
<dbReference type="PROSITE" id="PS51747">
    <property type="entry name" value="CYT_DCMP_DEAMINASES_2"/>
    <property type="match status" value="1"/>
</dbReference>
<evidence type="ECO:0000256" key="11">
    <source>
        <dbReference type="PIRSR" id="PIRSR606262-3"/>
    </source>
</evidence>
<evidence type="ECO:0000256" key="5">
    <source>
        <dbReference type="ARBA" id="ARBA00022723"/>
    </source>
</evidence>
<reference evidence="14" key="2">
    <citation type="submission" date="2023-03" db="EMBL/GenBank/DDBJ databases">
        <authorList>
            <person name="Inwood S.N."/>
            <person name="Skelly J.G."/>
            <person name="Guhlin J."/>
            <person name="Harrop T.W.R."/>
            <person name="Goldson S.G."/>
            <person name="Dearden P.K."/>
        </authorList>
    </citation>
    <scope>NUCLEOTIDE SEQUENCE</scope>
    <source>
        <strain evidence="14">Lincoln</strain>
        <tissue evidence="14">Whole body</tissue>
    </source>
</reference>
<reference evidence="14" key="1">
    <citation type="journal article" date="2023" name="bioRxiv">
        <title>Scaffold-level genome assemblies of two parasitoid biocontrol wasps reveal the parthenogenesis mechanism and an associated novel virus.</title>
        <authorList>
            <person name="Inwood S."/>
            <person name="Skelly J."/>
            <person name="Guhlin J."/>
            <person name="Harrop T."/>
            <person name="Goldson S."/>
            <person name="Dearden P."/>
        </authorList>
    </citation>
    <scope>NUCLEOTIDE SEQUENCE</scope>
    <source>
        <strain evidence="14">Lincoln</strain>
        <tissue evidence="14">Whole body</tissue>
    </source>
</reference>
<evidence type="ECO:0000256" key="1">
    <source>
        <dbReference type="ARBA" id="ARBA00001947"/>
    </source>
</evidence>
<comment type="catalytic activity">
    <reaction evidence="9 12">
        <text>cytidine + H2O + H(+) = uridine + NH4(+)</text>
        <dbReference type="Rhea" id="RHEA:16069"/>
        <dbReference type="ChEBI" id="CHEBI:15377"/>
        <dbReference type="ChEBI" id="CHEBI:15378"/>
        <dbReference type="ChEBI" id="CHEBI:16704"/>
        <dbReference type="ChEBI" id="CHEBI:17562"/>
        <dbReference type="ChEBI" id="CHEBI:28938"/>
        <dbReference type="EC" id="3.5.4.5"/>
    </reaction>
</comment>
<dbReference type="GO" id="GO:0042802">
    <property type="term" value="F:identical protein binding"/>
    <property type="evidence" value="ECO:0007669"/>
    <property type="project" value="UniProtKB-ARBA"/>
</dbReference>
<keyword evidence="5 11" id="KW-0479">Metal-binding</keyword>
<comment type="function">
    <text evidence="2 12">This enzyme scavenges exogenous and endogenous cytidine and 2'-deoxycytidine for UMP synthesis.</text>
</comment>
<sequence length="147" mass="15914">MTGGKFIDFDNLAQDVQELIRASIEVRKMSYSPYSKFKVGAALRCDDGTISCGCNVENSSFPVSICAERTAIARAIADGKRKFLAISIAADTIDGVITSPCGMCRQFLAEFNDIPIYLTSPTMTNVLQTSVADLLPFSFKLGSHITT</sequence>
<dbReference type="NCBIfam" id="TIGR01354">
    <property type="entry name" value="cyt_deam_tetra"/>
    <property type="match status" value="1"/>
</dbReference>
<dbReference type="GO" id="GO:0055086">
    <property type="term" value="P:nucleobase-containing small molecule metabolic process"/>
    <property type="evidence" value="ECO:0007669"/>
    <property type="project" value="UniProtKB-ARBA"/>
</dbReference>
<proteinExistence type="inferred from homology"/>
<evidence type="ECO:0000313" key="14">
    <source>
        <dbReference type="EMBL" id="KAK0179191.1"/>
    </source>
</evidence>
<dbReference type="AlphaFoldDB" id="A0AA39G133"/>
<comment type="caution">
    <text evidence="14">The sequence shown here is derived from an EMBL/GenBank/DDBJ whole genome shotgun (WGS) entry which is preliminary data.</text>
</comment>
<dbReference type="Proteomes" id="UP001168972">
    <property type="component" value="Unassembled WGS sequence"/>
</dbReference>